<sequence length="52" mass="6315">MELEKIERRAMFKAYNSSRLNKPKEPLPIMCKINLLREVMRLEKVLNRLNKQ</sequence>
<dbReference type="AlphaFoldDB" id="A0A0F9P6Z9"/>
<accession>A0A0F9P6Z9</accession>
<name>A0A0F9P6Z9_9ZZZZ</name>
<organism evidence="1">
    <name type="scientific">marine sediment metagenome</name>
    <dbReference type="NCBI Taxonomy" id="412755"/>
    <lineage>
        <taxon>unclassified sequences</taxon>
        <taxon>metagenomes</taxon>
        <taxon>ecological metagenomes</taxon>
    </lineage>
</organism>
<reference evidence="1" key="1">
    <citation type="journal article" date="2015" name="Nature">
        <title>Complex archaea that bridge the gap between prokaryotes and eukaryotes.</title>
        <authorList>
            <person name="Spang A."/>
            <person name="Saw J.H."/>
            <person name="Jorgensen S.L."/>
            <person name="Zaremba-Niedzwiedzka K."/>
            <person name="Martijn J."/>
            <person name="Lind A.E."/>
            <person name="van Eijk R."/>
            <person name="Schleper C."/>
            <person name="Guy L."/>
            <person name="Ettema T.J."/>
        </authorList>
    </citation>
    <scope>NUCLEOTIDE SEQUENCE</scope>
</reference>
<evidence type="ECO:0000313" key="1">
    <source>
        <dbReference type="EMBL" id="KKM96775.1"/>
    </source>
</evidence>
<proteinExistence type="predicted"/>
<gene>
    <name evidence="1" type="ORF">LCGC14_1174720</name>
</gene>
<comment type="caution">
    <text evidence="1">The sequence shown here is derived from an EMBL/GenBank/DDBJ whole genome shotgun (WGS) entry which is preliminary data.</text>
</comment>
<dbReference type="EMBL" id="LAZR01005836">
    <property type="protein sequence ID" value="KKM96775.1"/>
    <property type="molecule type" value="Genomic_DNA"/>
</dbReference>
<protein>
    <submittedName>
        <fullName evidence="1">Uncharacterized protein</fullName>
    </submittedName>
</protein>